<accession>A0A7D7EY62</accession>
<reference evidence="2" key="2">
    <citation type="submission" date="2020-03" db="EMBL/GenBank/DDBJ databases">
        <authorList>
            <person name="Kafer S."/>
            <person name="Paraskevopoulou S."/>
            <person name="Zirkel F."/>
            <person name="Wieseke N."/>
            <person name="Donath A."/>
            <person name="Petersen M."/>
            <person name="Jones T.C."/>
            <person name="Liu S."/>
            <person name="Zhou X."/>
            <person name="Middendorf M."/>
            <person name="Junglen S."/>
            <person name="Misof B."/>
            <person name="Drosten C."/>
        </authorList>
    </citation>
    <scope>NUCLEOTIDE SEQUENCE</scope>
    <source>
        <strain evidence="2">OKIAV38</strain>
    </source>
</reference>
<protein>
    <submittedName>
        <fullName evidence="2">Matrix protein</fullName>
    </submittedName>
</protein>
<sequence>MLSQIKKFVSRRQIPSEEEEFATRLYKPDSDVPLYPFEMDLSGRMRIDGPFRVDWMKDTIKKLSVIIAYHAVSDSNQWEDISPYIASGMQHHLIKTRMFSTLKDQRIARGLYCPINYRAMSLLSHVSPDAPALVRTISHRWDLITPQREAITVSYRLTVILSPYDFELRDDKIADGVIPLEIPSNKWIRLCAFIHSRFSDQMFSPSEALESLVGEVGGLKKLLGLSLRSHAREDSPLKVSRRSYPAPLPSSPAYFTSPAARGDSPPDYSWISDGYSCTSFR</sequence>
<dbReference type="GeneID" id="80536789"/>
<name>A0A7D7EY62_9RHAB</name>
<dbReference type="KEGG" id="vg:80536789"/>
<dbReference type="EMBL" id="MT153454">
    <property type="protein sequence ID" value="QMP82237.1"/>
    <property type="molecule type" value="Viral_cRNA"/>
</dbReference>
<evidence type="ECO:0000256" key="1">
    <source>
        <dbReference type="SAM" id="MobiDB-lite"/>
    </source>
</evidence>
<organism evidence="2 3">
    <name type="scientific">hymenopteran rhabdo-related virus 38</name>
    <dbReference type="NCBI Taxonomy" id="2847806"/>
    <lineage>
        <taxon>Viruses</taxon>
        <taxon>Riboviria</taxon>
        <taxon>Orthornavirae</taxon>
        <taxon>Negarnaviricota</taxon>
        <taxon>Haploviricotina</taxon>
        <taxon>Monjiviricetes</taxon>
        <taxon>Mononegavirales</taxon>
        <taxon>Rhabdoviridae</taxon>
        <taxon>Deltarhabdovirinae</taxon>
        <taxon>Alphahymrhavirus</taxon>
        <taxon>Alphahymrhavirus cinereus</taxon>
    </lineage>
</organism>
<proteinExistence type="predicted"/>
<evidence type="ECO:0000313" key="3">
    <source>
        <dbReference type="Proteomes" id="UP000683091"/>
    </source>
</evidence>
<reference evidence="2" key="1">
    <citation type="journal article" date="2019" name="PLoS Pathog.">
        <title>Re-assessing the diversity of negative strand RNA viruses in insects.</title>
        <authorList>
            <person name="Kafer S."/>
            <person name="Paraskevopoulou S."/>
            <person name="Zirkel F."/>
            <person name="Wieseke N."/>
            <person name="Donath A."/>
            <person name="Petersen M."/>
            <person name="Jones T.C."/>
            <person name="Liu S."/>
            <person name="Zhou X."/>
            <person name="Middendorf M."/>
            <person name="Junglen S."/>
            <person name="Misof B."/>
            <person name="Drosten C."/>
        </authorList>
    </citation>
    <scope>NUCLEOTIDE SEQUENCE</scope>
    <source>
        <strain evidence="2">OKIAV38</strain>
    </source>
</reference>
<feature type="region of interest" description="Disordered" evidence="1">
    <location>
        <begin position="236"/>
        <end position="265"/>
    </location>
</feature>
<dbReference type="RefSeq" id="YP_010798559.1">
    <property type="nucleotide sequence ID" value="NC_076489.1"/>
</dbReference>
<dbReference type="Proteomes" id="UP000683091">
    <property type="component" value="Segment"/>
</dbReference>
<keyword evidence="3" id="KW-1185">Reference proteome</keyword>
<evidence type="ECO:0000313" key="2">
    <source>
        <dbReference type="EMBL" id="QMP82237.1"/>
    </source>
</evidence>